<dbReference type="Proteomes" id="UP001177943">
    <property type="component" value="Chromosome"/>
</dbReference>
<dbReference type="AlphaFoldDB" id="A0AA95IB25"/>
<accession>A0AA95IB25</accession>
<gene>
    <name evidence="2" type="ORF">QNH46_04065</name>
</gene>
<sequence>MTIQRVNDFIGSIFNMLLFYPQILGMFLMGAYFCKRRFLHQVQENRKGILRLVILGGSAGLVLQLILSLAKGLPFWGEAAALFVGAPLLDLAYIGIFALLYQNNYGRRYSIGFSTLEKWPSRTICFNRSFAD</sequence>
<feature type="transmembrane region" description="Helical" evidence="1">
    <location>
        <begin position="49"/>
        <end position="67"/>
    </location>
</feature>
<keyword evidence="1" id="KW-0472">Membrane</keyword>
<dbReference type="EMBL" id="CP126084">
    <property type="protein sequence ID" value="WHX49862.1"/>
    <property type="molecule type" value="Genomic_DNA"/>
</dbReference>
<reference evidence="2" key="1">
    <citation type="submission" date="2023-05" db="EMBL/GenBank/DDBJ databases">
        <title>Comparative genomics of Bacillaceae isolates and their secondary metabolite potential.</title>
        <authorList>
            <person name="Song L."/>
            <person name="Nielsen L.J."/>
            <person name="Mohite O."/>
            <person name="Xu X."/>
            <person name="Weber T."/>
            <person name="Kovacs A.T."/>
        </authorList>
    </citation>
    <scope>NUCLEOTIDE SEQUENCE</scope>
    <source>
        <strain evidence="2">B2_4</strain>
    </source>
</reference>
<evidence type="ECO:0000313" key="2">
    <source>
        <dbReference type="EMBL" id="WHX49862.1"/>
    </source>
</evidence>
<evidence type="ECO:0000256" key="1">
    <source>
        <dbReference type="SAM" id="Phobius"/>
    </source>
</evidence>
<protein>
    <submittedName>
        <fullName evidence="2">Uncharacterized protein</fullName>
    </submittedName>
</protein>
<keyword evidence="1" id="KW-0812">Transmembrane</keyword>
<dbReference type="RefSeq" id="WP_283927034.1">
    <property type="nucleotide sequence ID" value="NZ_CP126084.1"/>
</dbReference>
<feature type="transmembrane region" description="Helical" evidence="1">
    <location>
        <begin position="12"/>
        <end position="33"/>
    </location>
</feature>
<dbReference type="KEGG" id="pwn:QNH46_04065"/>
<name>A0AA95IB25_9BACL</name>
<feature type="transmembrane region" description="Helical" evidence="1">
    <location>
        <begin position="79"/>
        <end position="101"/>
    </location>
</feature>
<keyword evidence="1" id="KW-1133">Transmembrane helix</keyword>
<evidence type="ECO:0000313" key="3">
    <source>
        <dbReference type="Proteomes" id="UP001177943"/>
    </source>
</evidence>
<proteinExistence type="predicted"/>
<organism evidence="2 3">
    <name type="scientific">Paenibacillus woosongensis</name>
    <dbReference type="NCBI Taxonomy" id="307580"/>
    <lineage>
        <taxon>Bacteria</taxon>
        <taxon>Bacillati</taxon>
        <taxon>Bacillota</taxon>
        <taxon>Bacilli</taxon>
        <taxon>Bacillales</taxon>
        <taxon>Paenibacillaceae</taxon>
        <taxon>Paenibacillus</taxon>
    </lineage>
</organism>